<keyword evidence="2" id="KW-1185">Reference proteome</keyword>
<gene>
    <name evidence="1" type="ORF">MCORR_v1c04690</name>
</gene>
<dbReference type="AlphaFoldDB" id="A0A2S5RHT2"/>
<dbReference type="RefSeq" id="WP_181021205.1">
    <property type="nucleotide sequence ID" value="NZ_PHNF01000001.1"/>
</dbReference>
<evidence type="ECO:0000313" key="2">
    <source>
        <dbReference type="Proteomes" id="UP000239785"/>
    </source>
</evidence>
<organism evidence="1 2">
    <name type="scientific">Mesoplasma corruscae</name>
    <dbReference type="NCBI Taxonomy" id="216874"/>
    <lineage>
        <taxon>Bacteria</taxon>
        <taxon>Bacillati</taxon>
        <taxon>Mycoplasmatota</taxon>
        <taxon>Mollicutes</taxon>
        <taxon>Entomoplasmatales</taxon>
        <taxon>Entomoplasmataceae</taxon>
        <taxon>Mesoplasma</taxon>
    </lineage>
</organism>
<dbReference type="Proteomes" id="UP000239785">
    <property type="component" value="Unassembled WGS sequence"/>
</dbReference>
<comment type="caution">
    <text evidence="1">The sequence shown here is derived from an EMBL/GenBank/DDBJ whole genome shotgun (WGS) entry which is preliminary data.</text>
</comment>
<evidence type="ECO:0000313" key="1">
    <source>
        <dbReference type="EMBL" id="PPE06838.1"/>
    </source>
</evidence>
<sequence length="56" mass="6594">MKNTNFVIAWASISKGFSAVWLSAKNNFFNTLMIFNDMHMEIIKSTFKLKYLLSNW</sequence>
<name>A0A2S5RHT2_9MOLU</name>
<protein>
    <submittedName>
        <fullName evidence="1">Uncharacterized protein</fullName>
    </submittedName>
</protein>
<reference evidence="1 2" key="1">
    <citation type="submission" date="2017-11" db="EMBL/GenBank/DDBJ databases">
        <title>Genome sequence of Mesoplasma corruscae ELCA-2 (ATCC 49579).</title>
        <authorList>
            <person name="Lo W.-S."/>
            <person name="Kuo C.-H."/>
        </authorList>
    </citation>
    <scope>NUCLEOTIDE SEQUENCE [LARGE SCALE GENOMIC DNA]</scope>
    <source>
        <strain evidence="1 2">ELCA-2</strain>
    </source>
</reference>
<proteinExistence type="predicted"/>
<dbReference type="EMBL" id="PHNF01000001">
    <property type="protein sequence ID" value="PPE06838.1"/>
    <property type="molecule type" value="Genomic_DNA"/>
</dbReference>
<accession>A0A2S5RHT2</accession>